<accession>A0A6C1E032</accession>
<dbReference type="Proteomes" id="UP000501346">
    <property type="component" value="Chromosome ScXV-ScXI"/>
</dbReference>
<feature type="compositionally biased region" description="Polar residues" evidence="1">
    <location>
        <begin position="402"/>
        <end position="423"/>
    </location>
</feature>
<dbReference type="SMART" id="SM00353">
    <property type="entry name" value="HLH"/>
    <property type="match status" value="1"/>
</dbReference>
<feature type="region of interest" description="Disordered" evidence="1">
    <location>
        <begin position="365"/>
        <end position="434"/>
    </location>
</feature>
<dbReference type="PANTHER" id="PTHR47336:SF2">
    <property type="entry name" value="TRANSCRIPTION FACTOR HMS1-RELATED"/>
    <property type="match status" value="1"/>
</dbReference>
<organism evidence="3 4">
    <name type="scientific">Saccharomyces pastorianus</name>
    <name type="common">Lager yeast</name>
    <name type="synonym">Saccharomyces cerevisiae x Saccharomyces eubayanus</name>
    <dbReference type="NCBI Taxonomy" id="27292"/>
    <lineage>
        <taxon>Eukaryota</taxon>
        <taxon>Fungi</taxon>
        <taxon>Dikarya</taxon>
        <taxon>Ascomycota</taxon>
        <taxon>Saccharomycotina</taxon>
        <taxon>Saccharomycetes</taxon>
        <taxon>Saccharomycetales</taxon>
        <taxon>Saccharomycetaceae</taxon>
        <taxon>Saccharomyces</taxon>
    </lineage>
</organism>
<reference evidence="3 4" key="1">
    <citation type="journal article" date="2019" name="BMC Genomics">
        <title>Chromosome level assembly and comparative genome analysis confirm lager-brewing yeasts originated from a single hybridization.</title>
        <authorList>
            <person name="Salazar A.N."/>
            <person name="Gorter de Vries A.R."/>
            <person name="van den Broek M."/>
            <person name="Brouwers N."/>
            <person name="de la Torre Cortes P."/>
            <person name="Kuijpers N.G.A."/>
            <person name="Daran J.G."/>
            <person name="Abeel T."/>
        </authorList>
    </citation>
    <scope>NUCLEOTIDE SEQUENCE [LARGE SCALE GENOMIC DNA]</scope>
    <source>
        <strain evidence="3 4">CBS 1483</strain>
    </source>
</reference>
<evidence type="ECO:0000313" key="3">
    <source>
        <dbReference type="EMBL" id="QID82381.1"/>
    </source>
</evidence>
<feature type="compositionally biased region" description="Polar residues" evidence="1">
    <location>
        <begin position="368"/>
        <end position="382"/>
    </location>
</feature>
<sequence length="434" mass="48852">MPNFQKPFSGSSDGNSVMNDLGNKVAIKVFDCRSAQDGSEEQNVNVTTNQMYLMFQSNNYNVPPPNYNTEDLGSQGPPTHAYYAPFQHPIHLQHPVPPVYKNNTYSATDQYSDSSFPNTSGHTPVIDSNYYNDALASIPTTTTGSTTMTTDSGNTIDSEEYIDNMEVFSSEENENIDNVKQTDLKSEKDSSLLSAASIVKKEQLSGFENFLPLSKTESPLVTADEIKSSLNLENIDNGDSLSFKLKTSPIRKHFHVKPKRITRVRTGRVSHNIIEKKYRSNINDKIEQLRRTVPTLRVAYKKCNDLPITSRDLADLDGLEPATKLNKASILTKSIEYICHLERKCLQLSLANQHLSNDTRDSFVHLTEPSQPLSDNSSSEQVQKQTRSCQRQRQRQPRQQQPLHNIQYNIPHQNGLMSGTNNSHDMDFNNAGDF</sequence>
<dbReference type="Gene3D" id="4.10.280.10">
    <property type="entry name" value="Helix-loop-helix DNA-binding domain"/>
    <property type="match status" value="1"/>
</dbReference>
<dbReference type="InterPro" id="IPR011598">
    <property type="entry name" value="bHLH_dom"/>
</dbReference>
<feature type="domain" description="BHLH" evidence="2">
    <location>
        <begin position="266"/>
        <end position="341"/>
    </location>
</feature>
<gene>
    <name evidence="3" type="primary">HMS1_1</name>
    <name evidence="3" type="ORF">GRS66_004801</name>
</gene>
<dbReference type="Pfam" id="PF00010">
    <property type="entry name" value="HLH"/>
    <property type="match status" value="1"/>
</dbReference>
<dbReference type="OrthoDB" id="2133190at2759"/>
<dbReference type="SUPFAM" id="SSF47459">
    <property type="entry name" value="HLH, helix-loop-helix DNA-binding domain"/>
    <property type="match status" value="1"/>
</dbReference>
<proteinExistence type="predicted"/>
<dbReference type="EMBL" id="CP048996">
    <property type="protein sequence ID" value="QID82381.1"/>
    <property type="molecule type" value="Genomic_DNA"/>
</dbReference>
<dbReference type="InterPro" id="IPR052099">
    <property type="entry name" value="Regulatory_TF_Diverse"/>
</dbReference>
<evidence type="ECO:0000256" key="1">
    <source>
        <dbReference type="SAM" id="MobiDB-lite"/>
    </source>
</evidence>
<dbReference type="PROSITE" id="PS50888">
    <property type="entry name" value="BHLH"/>
    <property type="match status" value="1"/>
</dbReference>
<protein>
    <submittedName>
        <fullName evidence="3">High-copy mep suppressor</fullName>
    </submittedName>
</protein>
<dbReference type="CDD" id="cd11399">
    <property type="entry name" value="bHLHzip_scHMS1_like"/>
    <property type="match status" value="1"/>
</dbReference>
<dbReference type="PANTHER" id="PTHR47336">
    <property type="entry name" value="TRANSCRIPTION FACTOR HMS1-RELATED"/>
    <property type="match status" value="1"/>
</dbReference>
<dbReference type="InterPro" id="IPR036638">
    <property type="entry name" value="HLH_DNA-bd_sf"/>
</dbReference>
<keyword evidence="4" id="KW-1185">Reference proteome</keyword>
<dbReference type="AlphaFoldDB" id="A0A6C1E032"/>
<evidence type="ECO:0000259" key="2">
    <source>
        <dbReference type="PROSITE" id="PS50888"/>
    </source>
</evidence>
<evidence type="ECO:0000313" key="4">
    <source>
        <dbReference type="Proteomes" id="UP000501346"/>
    </source>
</evidence>
<dbReference type="GO" id="GO:0046983">
    <property type="term" value="F:protein dimerization activity"/>
    <property type="evidence" value="ECO:0007669"/>
    <property type="project" value="InterPro"/>
</dbReference>
<name>A0A6C1E032_SACPS</name>